<dbReference type="SMART" id="SM00474">
    <property type="entry name" value="35EXOc"/>
    <property type="match status" value="1"/>
</dbReference>
<dbReference type="SUPFAM" id="SSF53098">
    <property type="entry name" value="Ribonuclease H-like"/>
    <property type="match status" value="1"/>
</dbReference>
<dbReference type="InterPro" id="IPR002562">
    <property type="entry name" value="3'-5'_exonuclease_dom"/>
</dbReference>
<dbReference type="GO" id="GO:0008408">
    <property type="term" value="F:3'-5' exonuclease activity"/>
    <property type="evidence" value="ECO:0007669"/>
    <property type="project" value="InterPro"/>
</dbReference>
<feature type="domain" description="3'-5' exonuclease" evidence="1">
    <location>
        <begin position="329"/>
        <end position="530"/>
    </location>
</feature>
<sequence length="801" mass="90158">LLELWAKRELAQARRGFSGLREPLSGLLCILEGCLELQRAKANSLGQCILAEFQLWRQGHPQVCLQQEPAGRARELQLRALGLLSDPQPSFIDPLLDVYHLHCLDRGLLLAHMRKLVLSYVSLQMCVPLILQDKLQLAESYVRGHRHLEEWLVKLLDSWCSPDFSVAQLERQYPDLCLSQHQTQRIQPKMISKQVFRLMQQFSLDSALCPNSVTKRKLDSLKFLMYKKFIEKSMSEENWSDHVQATVGDNPELQARLLELLVKYSGLKIAAQWSLHYGVPKENVPPEVWEVQQSLPPASEDASLSPEPWDPPGTERDRYYQLPVSKENVHFVNTLELLDLCREVALQPGSLVGVDMEWRAGFGCVAPQKVALIQLATPGHVFLLDLCAADFSRHLSMVQAVRQLFADPSILKLGYSMSGDLSSLLATWSEFADEPLKVDGVLDLLPVHKQIQRSHRGSLARGAQEVDVMEGAGEKGLSLLVKQVLGKPLNKTEQLSNWERRPLRISQLRYAANDAYCLLDVYLALSQDPARYSLPANLCCAPAGQAGNCKEAKKLKEKRKQARPPRVMQLGPPMEPRQLRVVCDNMLQGLGRYLRCLGVDVLMLENTDDHRVAAKLARAEGRVILTCGQPYQTLKSQVGEGRCLLLDCSEKARDQAVRVLRHFRIRLTPDDIFSRCQACNGDQYMKLPREEMARILKERGQSQHITLSAPRPSKHCSIRYAPHCRWAPASDLDPDTLTFPSGAQLQIHTVPVGLLSNVALFFICTTCGKVFWEGSHFDRVLTQFQEVLSINEDSGTSSGSI</sequence>
<dbReference type="Ensembl" id="ENSPKIT00000027776.1">
    <property type="protein sequence ID" value="ENSPKIP00000003809.1"/>
    <property type="gene ID" value="ENSPKIG00000021103.1"/>
</dbReference>
<dbReference type="Proteomes" id="UP000261540">
    <property type="component" value="Unplaced"/>
</dbReference>
<dbReference type="GO" id="GO:0003676">
    <property type="term" value="F:nucleic acid binding"/>
    <property type="evidence" value="ECO:0007669"/>
    <property type="project" value="InterPro"/>
</dbReference>
<proteinExistence type="predicted"/>
<reference evidence="2" key="1">
    <citation type="submission" date="2025-08" db="UniProtKB">
        <authorList>
            <consortium name="Ensembl"/>
        </authorList>
    </citation>
    <scope>IDENTIFICATION</scope>
</reference>
<dbReference type="InterPro" id="IPR036397">
    <property type="entry name" value="RNaseH_sf"/>
</dbReference>
<organism evidence="2 3">
    <name type="scientific">Paramormyrops kingsleyae</name>
    <dbReference type="NCBI Taxonomy" id="1676925"/>
    <lineage>
        <taxon>Eukaryota</taxon>
        <taxon>Metazoa</taxon>
        <taxon>Chordata</taxon>
        <taxon>Craniata</taxon>
        <taxon>Vertebrata</taxon>
        <taxon>Euteleostomi</taxon>
        <taxon>Actinopterygii</taxon>
        <taxon>Neopterygii</taxon>
        <taxon>Teleostei</taxon>
        <taxon>Osteoglossocephala</taxon>
        <taxon>Osteoglossomorpha</taxon>
        <taxon>Osteoglossiformes</taxon>
        <taxon>Mormyridae</taxon>
        <taxon>Paramormyrops</taxon>
    </lineage>
</organism>
<dbReference type="Gene3D" id="3.30.420.10">
    <property type="entry name" value="Ribonuclease H-like superfamily/Ribonuclease H"/>
    <property type="match status" value="1"/>
</dbReference>
<dbReference type="GeneTree" id="ENSGT00390000006843"/>
<keyword evidence="3" id="KW-1185">Reference proteome</keyword>
<evidence type="ECO:0000259" key="1">
    <source>
        <dbReference type="SMART" id="SM00474"/>
    </source>
</evidence>
<evidence type="ECO:0000313" key="2">
    <source>
        <dbReference type="Ensembl" id="ENSPKIP00000003809.1"/>
    </source>
</evidence>
<dbReference type="PANTHER" id="PTHR47765:SF2">
    <property type="entry name" value="EXONUCLEASE MUT-7 HOMOLOG"/>
    <property type="match status" value="1"/>
</dbReference>
<dbReference type="InterPro" id="IPR012337">
    <property type="entry name" value="RNaseH-like_sf"/>
</dbReference>
<dbReference type="AlphaFoldDB" id="A0A3B3QDF2"/>
<dbReference type="InterPro" id="IPR002782">
    <property type="entry name" value="Mut7-C_RNAse_dom"/>
</dbReference>
<protein>
    <submittedName>
        <fullName evidence="2">Exonuclease 3'-5' domain containing 3</fullName>
    </submittedName>
</protein>
<name>A0A3B3QDF2_9TELE</name>
<dbReference type="Pfam" id="PF01927">
    <property type="entry name" value="Mut7-C"/>
    <property type="match status" value="2"/>
</dbReference>
<reference evidence="2" key="2">
    <citation type="submission" date="2025-09" db="UniProtKB">
        <authorList>
            <consortium name="Ensembl"/>
        </authorList>
    </citation>
    <scope>IDENTIFICATION</scope>
</reference>
<accession>A0A3B3QDF2</accession>
<dbReference type="InterPro" id="IPR052408">
    <property type="entry name" value="Exonuclease_MUT-7-like"/>
</dbReference>
<dbReference type="PANTHER" id="PTHR47765">
    <property type="entry name" value="3'-5' EXONUCLEASE DOMAIN-CONTAINING PROTEIN"/>
    <property type="match status" value="1"/>
</dbReference>
<dbReference type="GO" id="GO:0006139">
    <property type="term" value="P:nucleobase-containing compound metabolic process"/>
    <property type="evidence" value="ECO:0007669"/>
    <property type="project" value="InterPro"/>
</dbReference>
<dbReference type="Pfam" id="PF01612">
    <property type="entry name" value="DNA_pol_A_exo1"/>
    <property type="match status" value="1"/>
</dbReference>
<evidence type="ECO:0000313" key="3">
    <source>
        <dbReference type="Proteomes" id="UP000261540"/>
    </source>
</evidence>